<comment type="pathway">
    <text evidence="2">Cell wall biogenesis; peptidoglycan biosynthesis.</text>
</comment>
<keyword evidence="2" id="KW-0133">Cell shape</keyword>
<gene>
    <name evidence="2" type="primary">gatD</name>
    <name evidence="4" type="ORF">LN051_03880</name>
</gene>
<feature type="domain" description="CobB/CobQ-like glutamine amidotransferase" evidence="3">
    <location>
        <begin position="6"/>
        <end position="196"/>
    </location>
</feature>
<feature type="active site" evidence="2">
    <location>
        <position position="189"/>
    </location>
</feature>
<proteinExistence type="inferred from homology"/>
<comment type="similarity">
    <text evidence="2">Belongs to the CobB/CobQ family. GatD subfamily.</text>
</comment>
<dbReference type="RefSeq" id="WP_229293282.1">
    <property type="nucleotide sequence ID" value="NZ_CP086654.1"/>
</dbReference>
<keyword evidence="2" id="KW-0436">Ligase</keyword>
<sequence length="245" mass="27521">MYELTVFHFMPDKLNLYSDIGNIMALKYRAKQRNIKLKVVDINETEGIDLSEADIFFIGGGSDREQALATKELAKIKTQLKTAIEDGLPGLTVCGGYQFLGEKYITPDGQTLEGLNILNFYTESQPERLTGDVVIESETFGTIVGFENHGGRTYHQFDTLGHVTYGYGNNATDQKEGIHYKNLLGTYLHGPVLPKNHEMTDYLLEAAAKRKGIPFEPKQIDNTAEEQAKQVLIDRARKNNQKSKK</sequence>
<keyword evidence="5" id="KW-1185">Reference proteome</keyword>
<comment type="catalytic activity">
    <reaction evidence="2">
        <text>L-glutamine + H2O = L-glutamate + NH4(+)</text>
        <dbReference type="Rhea" id="RHEA:15889"/>
        <dbReference type="ChEBI" id="CHEBI:15377"/>
        <dbReference type="ChEBI" id="CHEBI:28938"/>
        <dbReference type="ChEBI" id="CHEBI:29985"/>
        <dbReference type="ChEBI" id="CHEBI:58359"/>
        <dbReference type="EC" id="3.5.1.2"/>
    </reaction>
</comment>
<accession>A0ABY3PEQ3</accession>
<dbReference type="PANTHER" id="PTHR21343">
    <property type="entry name" value="DETHIOBIOTIN SYNTHETASE"/>
    <property type="match status" value="1"/>
</dbReference>
<keyword evidence="1 2" id="KW-0315">Glutamine amidotransferase</keyword>
<evidence type="ECO:0000313" key="5">
    <source>
        <dbReference type="Proteomes" id="UP001197626"/>
    </source>
</evidence>
<comment type="subunit">
    <text evidence="2">Forms a heterodimer with MurT.</text>
</comment>
<name>A0ABY3PEQ3_9STAP</name>
<reference evidence="4 5" key="1">
    <citation type="journal article" date="2022" name="Pathogens">
        <title>Staphylococcus ratti sp. nov. Isolated from a Lab Rat.</title>
        <authorList>
            <person name="Kovarovic V."/>
            <person name="Sedlacek I."/>
            <person name="Petras P."/>
            <person name="Kralova S."/>
            <person name="Maslanova I."/>
            <person name="Svec P."/>
            <person name="Neumann-Schaal M."/>
            <person name="Botka T."/>
            <person name="Gelbicova T."/>
            <person name="Stankova E."/>
            <person name="Doskar J."/>
            <person name="Pantucek R."/>
        </authorList>
    </citation>
    <scope>NUCLEOTIDE SEQUENCE [LARGE SCALE GENOMIC DNA]</scope>
    <source>
        <strain evidence="4 5">CCM 9025</strain>
    </source>
</reference>
<evidence type="ECO:0000256" key="1">
    <source>
        <dbReference type="ARBA" id="ARBA00022962"/>
    </source>
</evidence>
<dbReference type="SUPFAM" id="SSF52317">
    <property type="entry name" value="Class I glutamine amidotransferase-like"/>
    <property type="match status" value="1"/>
</dbReference>
<dbReference type="CDD" id="cd01750">
    <property type="entry name" value="GATase1_CobQ"/>
    <property type="match status" value="1"/>
</dbReference>
<dbReference type="EMBL" id="CP086654">
    <property type="protein sequence ID" value="UEX90802.1"/>
    <property type="molecule type" value="Genomic_DNA"/>
</dbReference>
<keyword evidence="2" id="KW-0573">Peptidoglycan synthesis</keyword>
<dbReference type="HAMAP" id="MF_02213">
    <property type="entry name" value="Lipid_II_synth_GatD"/>
    <property type="match status" value="1"/>
</dbReference>
<dbReference type="PANTHER" id="PTHR21343:SF9">
    <property type="entry name" value="LIPID II ISOGLUTAMINYL SYNTHASE (GLUTAMINE-HYDROLYZING) SUBUNIT GATD"/>
    <property type="match status" value="1"/>
</dbReference>
<evidence type="ECO:0000256" key="2">
    <source>
        <dbReference type="HAMAP-Rule" id="MF_02213"/>
    </source>
</evidence>
<dbReference type="InterPro" id="IPR033949">
    <property type="entry name" value="CobQ_GATase1"/>
</dbReference>
<dbReference type="Gene3D" id="3.40.50.880">
    <property type="match status" value="1"/>
</dbReference>
<organism evidence="4 5">
    <name type="scientific">Staphylococcus ratti</name>
    <dbReference type="NCBI Taxonomy" id="2892440"/>
    <lineage>
        <taxon>Bacteria</taxon>
        <taxon>Bacillati</taxon>
        <taxon>Bacillota</taxon>
        <taxon>Bacilli</taxon>
        <taxon>Bacillales</taxon>
        <taxon>Staphylococcaceae</taxon>
        <taxon>Staphylococcus</taxon>
    </lineage>
</organism>
<dbReference type="EC" id="3.5.1.2" evidence="2"/>
<comment type="function">
    <text evidence="2">The lipid II isoglutaminyl synthase complex catalyzes the formation of alpha-D-isoglutamine in the cell wall lipid II stem peptide. The GatD subunit catalyzes the hydrolysis of glutamine to glutamate and ammonia. The resulting ammonia molecule is channeled to the active site of MurT.</text>
</comment>
<feature type="active site" description="Nucleophile" evidence="2">
    <location>
        <position position="94"/>
    </location>
</feature>
<keyword evidence="2" id="KW-0961">Cell wall biogenesis/degradation</keyword>
<dbReference type="InterPro" id="IPR011698">
    <property type="entry name" value="GATase_3"/>
</dbReference>
<keyword evidence="2" id="KW-0378">Hydrolase</keyword>
<comment type="catalytic activity">
    <reaction evidence="2">
        <text>beta-D-GlcNAc-(1-&gt;4)-Mur2Ac(oyl-L-Ala-gamma-D-Glu-L-Lys-D-Ala-D-Ala)-di-trans,octa-cis-undecaprenyl diphosphate + L-glutamine + ATP + H2O = beta-D-GlcNAc-(1-&gt;4)-Mur2Ac(oyl-L-Ala-D-isoglutaminyl-L-Lys-D-Ala-D-Ala)-di-trans,octa-cis-undecaprenyl diphosphate + L-glutamate + ADP + phosphate + H(+)</text>
        <dbReference type="Rhea" id="RHEA:57928"/>
        <dbReference type="ChEBI" id="CHEBI:15377"/>
        <dbReference type="ChEBI" id="CHEBI:15378"/>
        <dbReference type="ChEBI" id="CHEBI:29985"/>
        <dbReference type="ChEBI" id="CHEBI:30616"/>
        <dbReference type="ChEBI" id="CHEBI:43474"/>
        <dbReference type="ChEBI" id="CHEBI:58359"/>
        <dbReference type="ChEBI" id="CHEBI:60033"/>
        <dbReference type="ChEBI" id="CHEBI:62233"/>
        <dbReference type="ChEBI" id="CHEBI:456216"/>
        <dbReference type="EC" id="6.3.5.13"/>
    </reaction>
</comment>
<evidence type="ECO:0000259" key="3">
    <source>
        <dbReference type="Pfam" id="PF07685"/>
    </source>
</evidence>
<dbReference type="InterPro" id="IPR029062">
    <property type="entry name" value="Class_I_gatase-like"/>
</dbReference>
<dbReference type="Pfam" id="PF07685">
    <property type="entry name" value="GATase_3"/>
    <property type="match status" value="1"/>
</dbReference>
<protein>
    <recommendedName>
        <fullName evidence="2">Lipid II isoglutaminyl synthase (glutamine-hydrolyzing) subunit GatD</fullName>
        <ecNumber evidence="2">6.3.5.13</ecNumber>
    </recommendedName>
    <alternativeName>
        <fullName evidence="2">Lipid II isoglutaminyl synthase glutaminase subunit</fullName>
        <ecNumber evidence="2">3.5.1.2</ecNumber>
    </alternativeName>
</protein>
<feature type="binding site" evidence="2">
    <location>
        <position position="128"/>
    </location>
    <ligand>
        <name>substrate</name>
    </ligand>
</feature>
<dbReference type="EC" id="6.3.5.13" evidence="2"/>
<evidence type="ECO:0000313" key="4">
    <source>
        <dbReference type="EMBL" id="UEX90802.1"/>
    </source>
</evidence>
<dbReference type="PROSITE" id="PS51274">
    <property type="entry name" value="GATASE_COBBQ"/>
    <property type="match status" value="1"/>
</dbReference>
<dbReference type="InterPro" id="IPR043702">
    <property type="entry name" value="Lipid_II_synth_GatD"/>
</dbReference>
<dbReference type="Proteomes" id="UP001197626">
    <property type="component" value="Chromosome"/>
</dbReference>